<dbReference type="EC" id="3.4.25.1" evidence="1"/>
<comment type="caution">
    <text evidence="1">The sequence shown here is derived from an EMBL/GenBank/DDBJ whole genome shotgun (WGS) entry which is preliminary data.</text>
</comment>
<proteinExistence type="predicted"/>
<dbReference type="GO" id="GO:0000502">
    <property type="term" value="C:proteasome complex"/>
    <property type="evidence" value="ECO:0007669"/>
    <property type="project" value="UniProtKB-KW"/>
</dbReference>
<evidence type="ECO:0000313" key="1">
    <source>
        <dbReference type="EMBL" id="PRQ28440.1"/>
    </source>
</evidence>
<dbReference type="Gene3D" id="3.60.20.10">
    <property type="entry name" value="Glutamine Phosphoribosylpyrophosphate, subunit 1, domain 1"/>
    <property type="match status" value="1"/>
</dbReference>
<accession>A0A2P6Q2N3</accession>
<evidence type="ECO:0000313" key="2">
    <source>
        <dbReference type="Proteomes" id="UP000238479"/>
    </source>
</evidence>
<dbReference type="AlphaFoldDB" id="A0A2P6Q2N3"/>
<dbReference type="Gramene" id="PRQ28440">
    <property type="protein sequence ID" value="PRQ28440"/>
    <property type="gene ID" value="RchiOBHm_Chr5g0003071"/>
</dbReference>
<keyword evidence="1" id="KW-0378">Hydrolase</keyword>
<sequence>MYEYLNSLDDKDIVCGAIIVGWDANSGPEFHRVFIKNKKVVKQRGSMPLALGSGQGHALRMLQSIDYNMSTDDAADLAFKTLFNATYYDKHSGGELKVYHINESGWKQLPVMNALEAYTRYYDLHSRFERKTLFLVVDAGIQPISANDLIEHFQPHANLLASHRVALCKFGGDCFYFHRLVFEFEDEAKRAYETTTPHVRTTPSYLERFPDQVVLDNKNPSVTVYVNWSSRGLLEFLHDECQLLYKMVDS</sequence>
<dbReference type="InterPro" id="IPR029055">
    <property type="entry name" value="Ntn_hydrolases_N"/>
</dbReference>
<dbReference type="Proteomes" id="UP000238479">
    <property type="component" value="Chromosome 5"/>
</dbReference>
<dbReference type="STRING" id="74649.A0A2P6Q2N3"/>
<reference evidence="1 2" key="1">
    <citation type="journal article" date="2018" name="Nat. Genet.">
        <title>The Rosa genome provides new insights in the design of modern roses.</title>
        <authorList>
            <person name="Bendahmane M."/>
        </authorList>
    </citation>
    <scope>NUCLEOTIDE SEQUENCE [LARGE SCALE GENOMIC DNA]</scope>
    <source>
        <strain evidence="2">cv. Old Blush</strain>
    </source>
</reference>
<keyword evidence="1" id="KW-0647">Proteasome</keyword>
<keyword evidence="2" id="KW-1185">Reference proteome</keyword>
<protein>
    <submittedName>
        <fullName evidence="1">Putative proteasome endopeptidase complex</fullName>
        <ecNumber evidence="1">3.4.25.1</ecNumber>
    </submittedName>
</protein>
<dbReference type="SUPFAM" id="SSF56235">
    <property type="entry name" value="N-terminal nucleophile aminohydrolases (Ntn hydrolases)"/>
    <property type="match status" value="1"/>
</dbReference>
<gene>
    <name evidence="1" type="ORF">RchiOBHm_Chr5g0003071</name>
</gene>
<dbReference type="OrthoDB" id="7854943at2759"/>
<name>A0A2P6Q2N3_ROSCH</name>
<organism evidence="1 2">
    <name type="scientific">Rosa chinensis</name>
    <name type="common">China rose</name>
    <dbReference type="NCBI Taxonomy" id="74649"/>
    <lineage>
        <taxon>Eukaryota</taxon>
        <taxon>Viridiplantae</taxon>
        <taxon>Streptophyta</taxon>
        <taxon>Embryophyta</taxon>
        <taxon>Tracheophyta</taxon>
        <taxon>Spermatophyta</taxon>
        <taxon>Magnoliopsida</taxon>
        <taxon>eudicotyledons</taxon>
        <taxon>Gunneridae</taxon>
        <taxon>Pentapetalae</taxon>
        <taxon>rosids</taxon>
        <taxon>fabids</taxon>
        <taxon>Rosales</taxon>
        <taxon>Rosaceae</taxon>
        <taxon>Rosoideae</taxon>
        <taxon>Rosoideae incertae sedis</taxon>
        <taxon>Rosa</taxon>
    </lineage>
</organism>
<dbReference type="GO" id="GO:0016787">
    <property type="term" value="F:hydrolase activity"/>
    <property type="evidence" value="ECO:0007669"/>
    <property type="project" value="UniProtKB-KW"/>
</dbReference>
<dbReference type="EMBL" id="PDCK01000043">
    <property type="protein sequence ID" value="PRQ28440.1"/>
    <property type="molecule type" value="Genomic_DNA"/>
</dbReference>